<dbReference type="Proteomes" id="UP001595693">
    <property type="component" value="Unassembled WGS sequence"/>
</dbReference>
<dbReference type="EMBL" id="JBHSAJ010000009">
    <property type="protein sequence ID" value="MFC3933955.1"/>
    <property type="molecule type" value="Genomic_DNA"/>
</dbReference>
<comment type="caution">
    <text evidence="2">The sequence shown here is derived from an EMBL/GenBank/DDBJ whole genome shotgun (WGS) entry which is preliminary data.</text>
</comment>
<keyword evidence="3" id="KW-1185">Reference proteome</keyword>
<dbReference type="InterPro" id="IPR007354">
    <property type="entry name" value="CruF-like"/>
</dbReference>
<dbReference type="PANTHER" id="PTHR39419">
    <property type="entry name" value="SLL0814 PROTEIN"/>
    <property type="match status" value="1"/>
</dbReference>
<keyword evidence="1" id="KW-1133">Transmembrane helix</keyword>
<feature type="transmembrane region" description="Helical" evidence="1">
    <location>
        <begin position="34"/>
        <end position="53"/>
    </location>
</feature>
<dbReference type="PANTHER" id="PTHR39419:SF1">
    <property type="entry name" value="SLL0814 PROTEIN"/>
    <property type="match status" value="1"/>
</dbReference>
<feature type="transmembrane region" description="Helical" evidence="1">
    <location>
        <begin position="65"/>
        <end position="86"/>
    </location>
</feature>
<proteinExistence type="predicted"/>
<dbReference type="Pfam" id="PF04240">
    <property type="entry name" value="Caroten_synth"/>
    <property type="match status" value="1"/>
</dbReference>
<accession>A0ABV8D6N1</accession>
<feature type="transmembrane region" description="Helical" evidence="1">
    <location>
        <begin position="178"/>
        <end position="200"/>
    </location>
</feature>
<dbReference type="RefSeq" id="WP_055397363.1">
    <property type="nucleotide sequence ID" value="NZ_CP192460.1"/>
</dbReference>
<evidence type="ECO:0000313" key="3">
    <source>
        <dbReference type="Proteomes" id="UP001595693"/>
    </source>
</evidence>
<evidence type="ECO:0000313" key="2">
    <source>
        <dbReference type="EMBL" id="MFC3933955.1"/>
    </source>
</evidence>
<sequence length="273" mass="29951">MPTLPHFASRLPVLSYVLLAVYLVILAVRTHNDTTIALVIASVVMFACCWASATHLLGARPALQFVLIAVSFGWFAEQMGSSRGWFFGQYTYTDVLGPRLGDVPLVIPLMWFSLTYAGYVICNLIVWQSAVDGARGLGNAAMLSFLAAMIVTAFDLGADPYMVYTLKAWIMTKTDGAWFGETVQGFFGWVFVSFVIIFGFRMSVRKQALQPSSPFLRHHALVPLALYGSNMVFQMILGNPVEIRSIAPFAMGIPLLCALAGYQRWAAPAKASV</sequence>
<organism evidence="2 3">
    <name type="scientific">Acidovorax facilis</name>
    <dbReference type="NCBI Taxonomy" id="12917"/>
    <lineage>
        <taxon>Bacteria</taxon>
        <taxon>Pseudomonadati</taxon>
        <taxon>Pseudomonadota</taxon>
        <taxon>Betaproteobacteria</taxon>
        <taxon>Burkholderiales</taxon>
        <taxon>Comamonadaceae</taxon>
        <taxon>Acidovorax</taxon>
    </lineage>
</organism>
<feature type="transmembrane region" description="Helical" evidence="1">
    <location>
        <begin position="139"/>
        <end position="158"/>
    </location>
</feature>
<gene>
    <name evidence="2" type="ORF">ACFOW3_04885</name>
</gene>
<keyword evidence="1" id="KW-0812">Transmembrane</keyword>
<reference evidence="3" key="1">
    <citation type="journal article" date="2019" name="Int. J. Syst. Evol. Microbiol.">
        <title>The Global Catalogue of Microorganisms (GCM) 10K type strain sequencing project: providing services to taxonomists for standard genome sequencing and annotation.</title>
        <authorList>
            <consortium name="The Broad Institute Genomics Platform"/>
            <consortium name="The Broad Institute Genome Sequencing Center for Infectious Disease"/>
            <person name="Wu L."/>
            <person name="Ma J."/>
        </authorList>
    </citation>
    <scope>NUCLEOTIDE SEQUENCE [LARGE SCALE GENOMIC DNA]</scope>
    <source>
        <strain evidence="3">CCUG 2113</strain>
    </source>
</reference>
<feature type="transmembrane region" description="Helical" evidence="1">
    <location>
        <begin position="7"/>
        <end position="28"/>
    </location>
</feature>
<protein>
    <submittedName>
        <fullName evidence="2">Carotenoid biosynthesis protein</fullName>
    </submittedName>
</protein>
<evidence type="ECO:0000256" key="1">
    <source>
        <dbReference type="SAM" id="Phobius"/>
    </source>
</evidence>
<name>A0ABV8D6N1_9BURK</name>
<feature type="transmembrane region" description="Helical" evidence="1">
    <location>
        <begin position="106"/>
        <end position="127"/>
    </location>
</feature>
<keyword evidence="1" id="KW-0472">Membrane</keyword>